<keyword evidence="2" id="KW-1185">Reference proteome</keyword>
<reference evidence="1 2" key="1">
    <citation type="submission" date="2019-03" db="EMBL/GenBank/DDBJ databases">
        <title>First draft genome of Liparis tanakae, snailfish: a comprehensive survey of snailfish specific genes.</title>
        <authorList>
            <person name="Kim W."/>
            <person name="Song I."/>
            <person name="Jeong J.-H."/>
            <person name="Kim D."/>
            <person name="Kim S."/>
            <person name="Ryu S."/>
            <person name="Song J.Y."/>
            <person name="Lee S.K."/>
        </authorList>
    </citation>
    <scope>NUCLEOTIDE SEQUENCE [LARGE SCALE GENOMIC DNA]</scope>
    <source>
        <tissue evidence="1">Muscle</tissue>
    </source>
</reference>
<comment type="caution">
    <text evidence="1">The sequence shown here is derived from an EMBL/GenBank/DDBJ whole genome shotgun (WGS) entry which is preliminary data.</text>
</comment>
<evidence type="ECO:0000313" key="2">
    <source>
        <dbReference type="Proteomes" id="UP000314294"/>
    </source>
</evidence>
<dbReference type="EMBL" id="SRLO01000168">
    <property type="protein sequence ID" value="TNN70012.1"/>
    <property type="molecule type" value="Genomic_DNA"/>
</dbReference>
<gene>
    <name evidence="1" type="ORF">EYF80_019688</name>
</gene>
<dbReference type="Proteomes" id="UP000314294">
    <property type="component" value="Unassembled WGS sequence"/>
</dbReference>
<dbReference type="AlphaFoldDB" id="A0A4Z2HYJ6"/>
<sequence>MSAVSRSEAEEALRGFKALVWCSSPAETRPIRPSAHSEANSSRLTSPSVADTRHARMAILCTCEEFSALSALSALSARLLLLPPVRSDGARAGVVCVNAADRLPLKDLWTSSVPQMKTHSTGHATRRITGLQYLVVSTLILWRVLHLVLCAERRPV</sequence>
<organism evidence="1 2">
    <name type="scientific">Liparis tanakae</name>
    <name type="common">Tanaka's snailfish</name>
    <dbReference type="NCBI Taxonomy" id="230148"/>
    <lineage>
        <taxon>Eukaryota</taxon>
        <taxon>Metazoa</taxon>
        <taxon>Chordata</taxon>
        <taxon>Craniata</taxon>
        <taxon>Vertebrata</taxon>
        <taxon>Euteleostomi</taxon>
        <taxon>Actinopterygii</taxon>
        <taxon>Neopterygii</taxon>
        <taxon>Teleostei</taxon>
        <taxon>Neoteleostei</taxon>
        <taxon>Acanthomorphata</taxon>
        <taxon>Eupercaria</taxon>
        <taxon>Perciformes</taxon>
        <taxon>Cottioidei</taxon>
        <taxon>Cottales</taxon>
        <taxon>Liparidae</taxon>
        <taxon>Liparis</taxon>
    </lineage>
</organism>
<name>A0A4Z2HYJ6_9TELE</name>
<proteinExistence type="predicted"/>
<protein>
    <submittedName>
        <fullName evidence="1">Uncharacterized protein</fullName>
    </submittedName>
</protein>
<accession>A0A4Z2HYJ6</accession>
<evidence type="ECO:0000313" key="1">
    <source>
        <dbReference type="EMBL" id="TNN70012.1"/>
    </source>
</evidence>